<evidence type="ECO:0000259" key="3">
    <source>
        <dbReference type="PROSITE" id="PS51459"/>
    </source>
</evidence>
<organism evidence="4 5">
    <name type="scientific">Sphingomonas hengshuiensis</name>
    <dbReference type="NCBI Taxonomy" id="1609977"/>
    <lineage>
        <taxon>Bacteria</taxon>
        <taxon>Pseudomonadati</taxon>
        <taxon>Pseudomonadota</taxon>
        <taxon>Alphaproteobacteria</taxon>
        <taxon>Sphingomonadales</taxon>
        <taxon>Sphingomonadaceae</taxon>
        <taxon>Sphingomonas</taxon>
    </lineage>
</organism>
<comment type="caution">
    <text evidence="4">The sequence shown here is derived from an EMBL/GenBank/DDBJ whole genome shotgun (WGS) entry which is preliminary data.</text>
</comment>
<evidence type="ECO:0000313" key="5">
    <source>
        <dbReference type="Proteomes" id="UP000248614"/>
    </source>
</evidence>
<gene>
    <name evidence="4" type="ORF">DI632_06685</name>
</gene>
<name>A0A2W4ZAB1_9SPHN</name>
<dbReference type="Gene3D" id="1.10.3290.10">
    <property type="entry name" value="Fido-like domain"/>
    <property type="match status" value="1"/>
</dbReference>
<keyword evidence="2" id="KW-0547">Nucleotide-binding</keyword>
<dbReference type="PANTHER" id="PTHR13504:SF38">
    <property type="entry name" value="FIDO DOMAIN-CONTAINING PROTEIN"/>
    <property type="match status" value="1"/>
</dbReference>
<evidence type="ECO:0000256" key="2">
    <source>
        <dbReference type="PIRSR" id="PIRSR640198-2"/>
    </source>
</evidence>
<feature type="binding site" evidence="2">
    <location>
        <begin position="330"/>
        <end position="337"/>
    </location>
    <ligand>
        <name>ATP</name>
        <dbReference type="ChEBI" id="CHEBI:30616"/>
    </ligand>
</feature>
<dbReference type="PROSITE" id="PS51459">
    <property type="entry name" value="FIDO"/>
    <property type="match status" value="1"/>
</dbReference>
<dbReference type="Pfam" id="PF02661">
    <property type="entry name" value="Fic"/>
    <property type="match status" value="1"/>
</dbReference>
<feature type="active site" evidence="1">
    <location>
        <position position="326"/>
    </location>
</feature>
<dbReference type="Proteomes" id="UP000248614">
    <property type="component" value="Unassembled WGS sequence"/>
</dbReference>
<sequence>MKVDAHDGPAPLGHMWLRAHFGLRAPAPHVESYVIAGARRTETNGSNIVELYPRAYATGDDVIANLRFALRYEPLDLGTLSAAFAAISADTIADWVRREPSGSYARRAWFLYEYLTGDVLAVPDATAGNYVEVLDPAKHITAARRNSARHRVIDNLLGVPGLCPTVRRTPHLAAQIDVHIDAEARAIIERYDPAVLARAVRYLFTKETRSSFAIEGETPAPDRTERFVAALRSASRFDVGDEAAIVRLQNMIVDPRYAATGWRTFQNFVGETTVDFREEVHFICPRPEDVPSLMAGWMALTARMLEGAVEPVVAAAVAAFAFAFIHPFEDGNGRIHRFIVHHVLSRTGFSPDDLIFPVSAAIVRDQRSYDAVLERFSQPLFAAIDWAWTNEREISVRNDTASLYRYFDATPFVEYLYDRVVDTVRTDLHEQLGFLAVFDQAMDGVRAIVDMPDRRAALLIRLMLQNGGRLSATKRGQFAELTDDEVCAMEAVVQASMADGG</sequence>
<dbReference type="InterPro" id="IPR036597">
    <property type="entry name" value="Fido-like_dom_sf"/>
</dbReference>
<dbReference type="PANTHER" id="PTHR13504">
    <property type="entry name" value="FIDO DOMAIN-CONTAINING PROTEIN DDB_G0283145"/>
    <property type="match status" value="1"/>
</dbReference>
<reference evidence="4 5" key="1">
    <citation type="submission" date="2017-08" db="EMBL/GenBank/DDBJ databases">
        <title>Infants hospitalized years apart are colonized by the same room-sourced microbial strains.</title>
        <authorList>
            <person name="Brooks B."/>
            <person name="Olm M.R."/>
            <person name="Firek B.A."/>
            <person name="Baker R."/>
            <person name="Thomas B.C."/>
            <person name="Morowitz M.J."/>
            <person name="Banfield J.F."/>
        </authorList>
    </citation>
    <scope>NUCLEOTIDE SEQUENCE [LARGE SCALE GENOMIC DNA]</scope>
    <source>
        <strain evidence="4">S2_018_000_R3_110</strain>
    </source>
</reference>
<accession>A0A2W4ZAB1</accession>
<protein>
    <submittedName>
        <fullName evidence="4">Cell filamentation protein Fic</fullName>
    </submittedName>
</protein>
<dbReference type="EMBL" id="QFNF01000012">
    <property type="protein sequence ID" value="PZO78337.1"/>
    <property type="molecule type" value="Genomic_DNA"/>
</dbReference>
<keyword evidence="2" id="KW-0067">ATP-binding</keyword>
<dbReference type="InterPro" id="IPR003812">
    <property type="entry name" value="Fido"/>
</dbReference>
<dbReference type="GO" id="GO:0005524">
    <property type="term" value="F:ATP binding"/>
    <property type="evidence" value="ECO:0007669"/>
    <property type="project" value="UniProtKB-KW"/>
</dbReference>
<proteinExistence type="predicted"/>
<evidence type="ECO:0000256" key="1">
    <source>
        <dbReference type="PIRSR" id="PIRSR640198-1"/>
    </source>
</evidence>
<dbReference type="InterPro" id="IPR040198">
    <property type="entry name" value="Fido_containing"/>
</dbReference>
<dbReference type="SUPFAM" id="SSF140931">
    <property type="entry name" value="Fic-like"/>
    <property type="match status" value="1"/>
</dbReference>
<evidence type="ECO:0000313" key="4">
    <source>
        <dbReference type="EMBL" id="PZO78337.1"/>
    </source>
</evidence>
<feature type="domain" description="Fido" evidence="3">
    <location>
        <begin position="240"/>
        <end position="389"/>
    </location>
</feature>
<dbReference type="AlphaFoldDB" id="A0A2W4ZAB1"/>